<proteinExistence type="predicted"/>
<sequence length="166" mass="18761">MANTCEIPLLFKDDDAEPAILRDTGLIKLIPTIVRAVELKNPNWETENVVVTSPISIPFPRWVGDFVFEHIRKYESPQGSVEGDIKNYPEAAQKTIVELKQIIGLADFLECTSFMHCIGFVIADKLSPKHVNEIAAYLGVEMEPEENLENREDGWVYPPSSIFENN</sequence>
<dbReference type="HOGENOM" id="CLU_129471_0_0_1"/>
<reference evidence="2" key="1">
    <citation type="submission" date="2011-07" db="EMBL/GenBank/DDBJ databases">
        <authorList>
            <consortium name="Caenorhabditis brenneri Sequencing and Analysis Consortium"/>
            <person name="Wilson R.K."/>
        </authorList>
    </citation>
    <scope>NUCLEOTIDE SEQUENCE [LARGE SCALE GENOMIC DNA]</scope>
    <source>
        <strain evidence="2">PB2801</strain>
    </source>
</reference>
<keyword evidence="2" id="KW-1185">Reference proteome</keyword>
<dbReference type="PANTHER" id="PTHR37964:SF1">
    <property type="entry name" value="SUPPRESSOR-RELATED"/>
    <property type="match status" value="1"/>
</dbReference>
<evidence type="ECO:0000313" key="1">
    <source>
        <dbReference type="EMBL" id="EGT45805.1"/>
    </source>
</evidence>
<organism evidence="2">
    <name type="scientific">Caenorhabditis brenneri</name>
    <name type="common">Nematode worm</name>
    <dbReference type="NCBI Taxonomy" id="135651"/>
    <lineage>
        <taxon>Eukaryota</taxon>
        <taxon>Metazoa</taxon>
        <taxon>Ecdysozoa</taxon>
        <taxon>Nematoda</taxon>
        <taxon>Chromadorea</taxon>
        <taxon>Rhabditida</taxon>
        <taxon>Rhabditina</taxon>
        <taxon>Rhabditomorpha</taxon>
        <taxon>Rhabditoidea</taxon>
        <taxon>Rhabditidae</taxon>
        <taxon>Peloderinae</taxon>
        <taxon>Caenorhabditis</taxon>
    </lineage>
</organism>
<accession>G0MCG6</accession>
<dbReference type="EMBL" id="GL379789">
    <property type="protein sequence ID" value="EGT45805.1"/>
    <property type="molecule type" value="Genomic_DNA"/>
</dbReference>
<name>G0MCG6_CAEBE</name>
<dbReference type="OrthoDB" id="5775845at2759"/>
<dbReference type="InParanoid" id="G0MCG6"/>
<dbReference type="eggNOG" id="ENOG502TJQE">
    <property type="taxonomic scope" value="Eukaryota"/>
</dbReference>
<evidence type="ECO:0000313" key="2">
    <source>
        <dbReference type="Proteomes" id="UP000008068"/>
    </source>
</evidence>
<dbReference type="PANTHER" id="PTHR37964">
    <property type="entry name" value="SUPPRESSOR"/>
    <property type="match status" value="1"/>
</dbReference>
<dbReference type="FunCoup" id="G0MCG6">
    <property type="interactions" value="1124"/>
</dbReference>
<gene>
    <name evidence="1" type="ORF">CAEBREN_22833</name>
</gene>
<protein>
    <recommendedName>
        <fullName evidence="3">Skp1-related protein</fullName>
    </recommendedName>
</protein>
<dbReference type="AlphaFoldDB" id="G0MCG6"/>
<evidence type="ECO:0008006" key="3">
    <source>
        <dbReference type="Google" id="ProtNLM"/>
    </source>
</evidence>
<dbReference type="OMA" id="MANTCEI"/>
<dbReference type="Proteomes" id="UP000008068">
    <property type="component" value="Unassembled WGS sequence"/>
</dbReference>